<dbReference type="Proteomes" id="UP000091918">
    <property type="component" value="Unassembled WGS sequence"/>
</dbReference>
<organism evidence="1 2">
    <name type="scientific">Emergomyces africanus</name>
    <dbReference type="NCBI Taxonomy" id="1955775"/>
    <lineage>
        <taxon>Eukaryota</taxon>
        <taxon>Fungi</taxon>
        <taxon>Dikarya</taxon>
        <taxon>Ascomycota</taxon>
        <taxon>Pezizomycotina</taxon>
        <taxon>Eurotiomycetes</taxon>
        <taxon>Eurotiomycetidae</taxon>
        <taxon>Onygenales</taxon>
        <taxon>Ajellomycetaceae</taxon>
        <taxon>Emergomyces</taxon>
    </lineage>
</organism>
<gene>
    <name evidence="1" type="ORF">ACJ72_05732</name>
</gene>
<dbReference type="GO" id="GO:0005737">
    <property type="term" value="C:cytoplasm"/>
    <property type="evidence" value="ECO:0007669"/>
    <property type="project" value="TreeGrafter"/>
</dbReference>
<keyword evidence="2" id="KW-1185">Reference proteome</keyword>
<dbReference type="InterPro" id="IPR029058">
    <property type="entry name" value="AB_hydrolase_fold"/>
</dbReference>
<dbReference type="STRING" id="1658172.A0A1B7NT69"/>
<evidence type="ECO:0008006" key="3">
    <source>
        <dbReference type="Google" id="ProtNLM"/>
    </source>
</evidence>
<name>A0A1B7NT69_9EURO</name>
<comment type="caution">
    <text evidence="1">The sequence shown here is derived from an EMBL/GenBank/DDBJ whole genome shotgun (WGS) entry which is preliminary data.</text>
</comment>
<dbReference type="GO" id="GO:0008474">
    <property type="term" value="F:palmitoyl-(protein) hydrolase activity"/>
    <property type="evidence" value="ECO:0007669"/>
    <property type="project" value="TreeGrafter"/>
</dbReference>
<evidence type="ECO:0000313" key="2">
    <source>
        <dbReference type="Proteomes" id="UP000091918"/>
    </source>
</evidence>
<dbReference type="Gene3D" id="3.40.50.1820">
    <property type="entry name" value="alpha/beta hydrolase"/>
    <property type="match status" value="1"/>
</dbReference>
<accession>A0A1B7NT69</accession>
<proteinExistence type="predicted"/>
<protein>
    <recommendedName>
        <fullName evidence="3">Phospholipase/carboxylesterase/thioesterase domain-containing protein</fullName>
    </recommendedName>
</protein>
<dbReference type="PANTHER" id="PTHR10655">
    <property type="entry name" value="LYSOPHOSPHOLIPASE-RELATED"/>
    <property type="match status" value="1"/>
</dbReference>
<reference evidence="1 2" key="1">
    <citation type="submission" date="2015-07" db="EMBL/GenBank/DDBJ databases">
        <title>Emmonsia species relationships and genome sequence.</title>
        <authorList>
            <person name="Cuomo C.A."/>
            <person name="Schwartz I.S."/>
            <person name="Kenyon C."/>
            <person name="de Hoog G.S."/>
            <person name="Govender N.P."/>
            <person name="Botha A."/>
            <person name="Moreno L."/>
            <person name="de Vries M."/>
            <person name="Munoz J.F."/>
            <person name="Stielow J.B."/>
        </authorList>
    </citation>
    <scope>NUCLEOTIDE SEQUENCE [LARGE SCALE GENOMIC DNA]</scope>
    <source>
        <strain evidence="1 2">CBS 136260</strain>
    </source>
</reference>
<dbReference type="EMBL" id="LGUA01000844">
    <property type="protein sequence ID" value="OAX79941.1"/>
    <property type="molecule type" value="Genomic_DNA"/>
</dbReference>
<evidence type="ECO:0000313" key="1">
    <source>
        <dbReference type="EMBL" id="OAX79941.1"/>
    </source>
</evidence>
<dbReference type="GO" id="GO:0052689">
    <property type="term" value="F:carboxylic ester hydrolase activity"/>
    <property type="evidence" value="ECO:0007669"/>
    <property type="project" value="TreeGrafter"/>
</dbReference>
<sequence length="224" mass="24824">MGVLVTALSLPKTSLTPRLRTTRTSLPISLVVAGRIFQVEGLRESTLYILDIMNREIDLLEGKSESVILGGISQGMATALWALLCSPARIKGKIGACFGMCGWLPFVNKIQELQLFEDTATKTAKSMRSMIPANILNIIQCEEPQASIVEVETMLSTPVLLLHGIDDAWIDVELGRQAQTCLNKVGMKVDWKEYMGTENEGHWIKEPEGFDILAQFLKTTWGEQ</sequence>
<dbReference type="AlphaFoldDB" id="A0A1B7NT69"/>
<dbReference type="OrthoDB" id="2418081at2759"/>
<dbReference type="InterPro" id="IPR050565">
    <property type="entry name" value="LYPA1-2/EST-like"/>
</dbReference>
<dbReference type="PANTHER" id="PTHR10655:SF63">
    <property type="entry name" value="PHOSPHOLIPASE_CARBOXYLESTERASE_THIOESTERASE DOMAIN-CONTAINING PROTEIN"/>
    <property type="match status" value="1"/>
</dbReference>
<dbReference type="SUPFAM" id="SSF53474">
    <property type="entry name" value="alpha/beta-Hydrolases"/>
    <property type="match status" value="1"/>
</dbReference>